<dbReference type="Gene3D" id="2.60.40.1180">
    <property type="entry name" value="Golgi alpha-mannosidase II"/>
    <property type="match status" value="1"/>
</dbReference>
<keyword evidence="2" id="KW-1185">Reference proteome</keyword>
<organism evidence="1 2">
    <name type="scientific">Pelagicoccus albus</name>
    <dbReference type="NCBI Taxonomy" id="415222"/>
    <lineage>
        <taxon>Bacteria</taxon>
        <taxon>Pseudomonadati</taxon>
        <taxon>Verrucomicrobiota</taxon>
        <taxon>Opitutia</taxon>
        <taxon>Puniceicoccales</taxon>
        <taxon>Pelagicoccaceae</taxon>
        <taxon>Pelagicoccus</taxon>
    </lineage>
</organism>
<dbReference type="Proteomes" id="UP000526501">
    <property type="component" value="Unassembled WGS sequence"/>
</dbReference>
<name>A0A7X1E9K8_9BACT</name>
<comment type="caution">
    <text evidence="1">The sequence shown here is derived from an EMBL/GenBank/DDBJ whole genome shotgun (WGS) entry which is preliminary data.</text>
</comment>
<accession>A0A7X1E9K8</accession>
<protein>
    <submittedName>
        <fullName evidence="1">Uncharacterized protein</fullName>
    </submittedName>
</protein>
<reference evidence="1 2" key="1">
    <citation type="submission" date="2020-07" db="EMBL/GenBank/DDBJ databases">
        <authorList>
            <person name="Feng X."/>
        </authorList>
    </citation>
    <scope>NUCLEOTIDE SEQUENCE [LARGE SCALE GENOMIC DNA]</scope>
    <source>
        <strain evidence="1 2">JCM23202</strain>
    </source>
</reference>
<sequence length="73" mass="8065">MYATILGRPETDSVLLESFAANQLPSPIEIESIRLLESDLPVEWSIGEQGLSLSADRSKTDPMAVTFKIETKQ</sequence>
<dbReference type="InterPro" id="IPR013780">
    <property type="entry name" value="Glyco_hydro_b"/>
</dbReference>
<dbReference type="EMBL" id="JACHVC010000013">
    <property type="protein sequence ID" value="MBC2607970.1"/>
    <property type="molecule type" value="Genomic_DNA"/>
</dbReference>
<dbReference type="AlphaFoldDB" id="A0A7X1E9K8"/>
<proteinExistence type="predicted"/>
<evidence type="ECO:0000313" key="2">
    <source>
        <dbReference type="Proteomes" id="UP000526501"/>
    </source>
</evidence>
<evidence type="ECO:0000313" key="1">
    <source>
        <dbReference type="EMBL" id="MBC2607970.1"/>
    </source>
</evidence>
<gene>
    <name evidence="1" type="ORF">H5P27_18085</name>
</gene>